<dbReference type="GO" id="GO:0016856">
    <property type="term" value="F:racemase and epimerase activity, acting on hydroxy acids and derivatives"/>
    <property type="evidence" value="ECO:0007669"/>
    <property type="project" value="UniProtKB-UniRule"/>
</dbReference>
<feature type="binding site" evidence="1">
    <location>
        <position position="91"/>
    </location>
    <ligand>
        <name>a divalent metal cation</name>
        <dbReference type="ChEBI" id="CHEBI:60240"/>
    </ligand>
</feature>
<dbReference type="EMBL" id="CP036425">
    <property type="protein sequence ID" value="QDU32200.1"/>
    <property type="molecule type" value="Genomic_DNA"/>
</dbReference>
<feature type="binding site" evidence="1">
    <location>
        <position position="243"/>
    </location>
    <ligand>
        <name>a divalent metal cation</name>
        <dbReference type="ChEBI" id="CHEBI:60240"/>
    </ligand>
</feature>
<keyword evidence="1" id="KW-0413">Isomerase</keyword>
<dbReference type="RefSeq" id="WP_145073368.1">
    <property type="nucleotide sequence ID" value="NZ_CP036425.1"/>
</dbReference>
<organism evidence="2 3">
    <name type="scientific">Poriferisphaera corsica</name>
    <dbReference type="NCBI Taxonomy" id="2528020"/>
    <lineage>
        <taxon>Bacteria</taxon>
        <taxon>Pseudomonadati</taxon>
        <taxon>Planctomycetota</taxon>
        <taxon>Phycisphaerae</taxon>
        <taxon>Phycisphaerales</taxon>
        <taxon>Phycisphaeraceae</taxon>
        <taxon>Poriferisphaera</taxon>
    </lineage>
</organism>
<comment type="catalytic activity">
    <reaction evidence="1">
        <text>keto-D-tagaturonate = keto-D-fructuronate</text>
        <dbReference type="Rhea" id="RHEA:51656"/>
        <dbReference type="ChEBI" id="CHEBI:17886"/>
        <dbReference type="ChEBI" id="CHEBI:59881"/>
        <dbReference type="EC" id="5.1.2.7"/>
    </reaction>
</comment>
<feature type="active site" description="Proton donor" evidence="1">
    <location>
        <position position="201"/>
    </location>
</feature>
<reference evidence="2 3" key="1">
    <citation type="submission" date="2019-02" db="EMBL/GenBank/DDBJ databases">
        <title>Deep-cultivation of Planctomycetes and their phenomic and genomic characterization uncovers novel biology.</title>
        <authorList>
            <person name="Wiegand S."/>
            <person name="Jogler M."/>
            <person name="Boedeker C."/>
            <person name="Pinto D."/>
            <person name="Vollmers J."/>
            <person name="Rivas-Marin E."/>
            <person name="Kohn T."/>
            <person name="Peeters S.H."/>
            <person name="Heuer A."/>
            <person name="Rast P."/>
            <person name="Oberbeckmann S."/>
            <person name="Bunk B."/>
            <person name="Jeske O."/>
            <person name="Meyerdierks A."/>
            <person name="Storesund J.E."/>
            <person name="Kallscheuer N."/>
            <person name="Luecker S."/>
            <person name="Lage O.M."/>
            <person name="Pohl T."/>
            <person name="Merkel B.J."/>
            <person name="Hornburger P."/>
            <person name="Mueller R.-W."/>
            <person name="Bruemmer F."/>
            <person name="Labrenz M."/>
            <person name="Spormann A.M."/>
            <person name="Op den Camp H."/>
            <person name="Overmann J."/>
            <person name="Amann R."/>
            <person name="Jetten M.S.M."/>
            <person name="Mascher T."/>
            <person name="Medema M.H."/>
            <person name="Devos D.P."/>
            <person name="Kaster A.-K."/>
            <person name="Ovreas L."/>
            <person name="Rohde M."/>
            <person name="Galperin M.Y."/>
            <person name="Jogler C."/>
        </authorList>
    </citation>
    <scope>NUCLEOTIDE SEQUENCE [LARGE SCALE GENOMIC DNA]</scope>
    <source>
        <strain evidence="2 3">KS4</strain>
    </source>
</reference>
<dbReference type="InterPro" id="IPR032586">
    <property type="entry name" value="UxaE"/>
</dbReference>
<dbReference type="HAMAP" id="MF_02243">
    <property type="entry name" value="UxaE"/>
    <property type="match status" value="1"/>
</dbReference>
<name>A0A517YPR1_9BACT</name>
<accession>A0A517YPR1</accession>
<evidence type="ECO:0000313" key="3">
    <source>
        <dbReference type="Proteomes" id="UP000317369"/>
    </source>
</evidence>
<protein>
    <recommendedName>
        <fullName evidence="1">Tagaturonate/fructuronate epimerase</fullName>
        <shortName evidence="1">D-TagA/D-FruA epimerase</shortName>
        <ecNumber evidence="1">5.1.2.7</ecNumber>
    </recommendedName>
</protein>
<dbReference type="OrthoDB" id="9797992at2"/>
<keyword evidence="3" id="KW-1185">Reference proteome</keyword>
<dbReference type="Pfam" id="PF16257">
    <property type="entry name" value="UxaE"/>
    <property type="match status" value="1"/>
</dbReference>
<dbReference type="AlphaFoldDB" id="A0A517YPR1"/>
<dbReference type="EC" id="5.1.2.7" evidence="1"/>
<evidence type="ECO:0000313" key="2">
    <source>
        <dbReference type="EMBL" id="QDU32200.1"/>
    </source>
</evidence>
<feature type="active site" description="Proton acceptor" evidence="1">
    <location>
        <position position="90"/>
    </location>
</feature>
<evidence type="ECO:0000256" key="1">
    <source>
        <dbReference type="HAMAP-Rule" id="MF_02243"/>
    </source>
</evidence>
<keyword evidence="1" id="KW-0479">Metal-binding</keyword>
<sequence>MSESISSVGIDVPKVLGLTPSIGFGDRLGMATQGHVAALKEAGAGIKGIFAQQSIREMARTSRSAETVMRDAQVGLKKEGFVDVWGADADHLKTKEDVDLTVAAGFVFFTIDPSDHVDQKADHYVEEELTSRFEIIRDEVPWIEAYVDKSIEICEGMDITFDDESVMRAAVKYGRAINVALELGQYIVEQNKKIGRACELEISVDETDQPTTWVEHYIVAEQLMNSGLPVVSLAPRFIGELEKGVDYKGDLAALEESMRGHAAIAKRLGPYKLSLHSGSDKISIYPLLNRATEGVFHVKTAGTSFLEALRVVAIHSPSDFRRIVRFARDHYERDRATYHVSATLRGVRPADEISDNHELVSEYLEHWENVPELKGFTKPGRQILHCTFGSILTDSDLGSVVKQLLAEHQGTYREVLREHFVRHLEALNQS</sequence>
<feature type="binding site" evidence="1">
    <location>
        <position position="276"/>
    </location>
    <ligand>
        <name>a divalent metal cation</name>
        <dbReference type="ChEBI" id="CHEBI:60240"/>
    </ligand>
</feature>
<dbReference type="Proteomes" id="UP000317369">
    <property type="component" value="Chromosome"/>
</dbReference>
<dbReference type="GO" id="GO:0046872">
    <property type="term" value="F:metal ion binding"/>
    <property type="evidence" value="ECO:0007669"/>
    <property type="project" value="UniProtKB-UniRule"/>
</dbReference>
<comment type="function">
    <text evidence="1">Catalyzes the epimerization of D-tagaturonate (D-TagA) to D-fructuronate (D-FruA).</text>
</comment>
<comment type="similarity">
    <text evidence="1">Belongs to the UxaE family.</text>
</comment>
<proteinExistence type="inferred from homology"/>
<dbReference type="KEGG" id="pcor:KS4_02290"/>
<comment type="cofactor">
    <cofactor evidence="1">
        <name>a divalent metal cation</name>
        <dbReference type="ChEBI" id="CHEBI:60240"/>
    </cofactor>
</comment>
<gene>
    <name evidence="1" type="primary">uxaE</name>
    <name evidence="2" type="ORF">KS4_02290</name>
</gene>